<dbReference type="InParanoid" id="A0A7N2M0E6"/>
<organism evidence="2 3">
    <name type="scientific">Quercus lobata</name>
    <name type="common">Valley oak</name>
    <dbReference type="NCBI Taxonomy" id="97700"/>
    <lineage>
        <taxon>Eukaryota</taxon>
        <taxon>Viridiplantae</taxon>
        <taxon>Streptophyta</taxon>
        <taxon>Embryophyta</taxon>
        <taxon>Tracheophyta</taxon>
        <taxon>Spermatophyta</taxon>
        <taxon>Magnoliopsida</taxon>
        <taxon>eudicotyledons</taxon>
        <taxon>Gunneridae</taxon>
        <taxon>Pentapetalae</taxon>
        <taxon>rosids</taxon>
        <taxon>fabids</taxon>
        <taxon>Fagales</taxon>
        <taxon>Fagaceae</taxon>
        <taxon>Quercus</taxon>
    </lineage>
</organism>
<evidence type="ECO:0000313" key="3">
    <source>
        <dbReference type="Proteomes" id="UP000594261"/>
    </source>
</evidence>
<feature type="transmembrane region" description="Helical" evidence="1">
    <location>
        <begin position="65"/>
        <end position="85"/>
    </location>
</feature>
<dbReference type="EnsemblPlants" id="QL06p046568:mrna">
    <property type="protein sequence ID" value="QL06p046568:mrna"/>
    <property type="gene ID" value="QL06p046568"/>
</dbReference>
<evidence type="ECO:0000313" key="2">
    <source>
        <dbReference type="EnsemblPlants" id="QL06p046568:mrna"/>
    </source>
</evidence>
<keyword evidence="1" id="KW-1133">Transmembrane helix</keyword>
<protein>
    <submittedName>
        <fullName evidence="2">Uncharacterized protein</fullName>
    </submittedName>
</protein>
<proteinExistence type="predicted"/>
<name>A0A7N2M0E6_QUELO</name>
<sequence length="88" mass="9661">MSTTTIYHTLTLCRAAEVHGQLRKHYLVAIPGERVLTQANNQTHPSHDLVAGGYELKIQGTVDRLIVLLLYIIIDICSGGITLPFCSS</sequence>
<reference evidence="2" key="2">
    <citation type="submission" date="2021-01" db="UniProtKB">
        <authorList>
            <consortium name="EnsemblPlants"/>
        </authorList>
    </citation>
    <scope>IDENTIFICATION</scope>
</reference>
<reference evidence="2 3" key="1">
    <citation type="journal article" date="2016" name="G3 (Bethesda)">
        <title>First Draft Assembly and Annotation of the Genome of a California Endemic Oak Quercus lobata Nee (Fagaceae).</title>
        <authorList>
            <person name="Sork V.L."/>
            <person name="Fitz-Gibbon S.T."/>
            <person name="Puiu D."/>
            <person name="Crepeau M."/>
            <person name="Gugger P.F."/>
            <person name="Sherman R."/>
            <person name="Stevens K."/>
            <person name="Langley C.H."/>
            <person name="Pellegrini M."/>
            <person name="Salzberg S.L."/>
        </authorList>
    </citation>
    <scope>NUCLEOTIDE SEQUENCE [LARGE SCALE GENOMIC DNA]</scope>
    <source>
        <strain evidence="2 3">cv. SW786</strain>
    </source>
</reference>
<keyword evidence="1" id="KW-0472">Membrane</keyword>
<dbReference type="Proteomes" id="UP000594261">
    <property type="component" value="Chromosome 6"/>
</dbReference>
<dbReference type="AlphaFoldDB" id="A0A7N2M0E6"/>
<keyword evidence="3" id="KW-1185">Reference proteome</keyword>
<dbReference type="EMBL" id="LRBV02000006">
    <property type="status" value="NOT_ANNOTATED_CDS"/>
    <property type="molecule type" value="Genomic_DNA"/>
</dbReference>
<keyword evidence="1" id="KW-0812">Transmembrane</keyword>
<accession>A0A7N2M0E6</accession>
<evidence type="ECO:0000256" key="1">
    <source>
        <dbReference type="SAM" id="Phobius"/>
    </source>
</evidence>
<dbReference type="Gramene" id="QL06p046568:mrna">
    <property type="protein sequence ID" value="QL06p046568:mrna"/>
    <property type="gene ID" value="QL06p046568"/>
</dbReference>